<dbReference type="GeneID" id="16993983"/>
<dbReference type="GO" id="GO:0000981">
    <property type="term" value="F:DNA-binding transcription factor activity, RNA polymerase II-specific"/>
    <property type="evidence" value="ECO:0007669"/>
    <property type="project" value="TreeGrafter"/>
</dbReference>
<dbReference type="KEGG" id="cme:CYME_CMJ237C"/>
<protein>
    <submittedName>
        <fullName evidence="4">Uncharacterized protein</fullName>
    </submittedName>
</protein>
<dbReference type="EMBL" id="AP006492">
    <property type="protein sequence ID" value="BAM80348.1"/>
    <property type="molecule type" value="Genomic_DNA"/>
</dbReference>
<dbReference type="SMART" id="SM00712">
    <property type="entry name" value="PUR"/>
    <property type="match status" value="2"/>
</dbReference>
<dbReference type="PANTHER" id="PTHR12611:SF0">
    <property type="entry name" value="PURINE-RICH BINDING PROTEIN-ALPHA, ISOFORM B"/>
    <property type="match status" value="1"/>
</dbReference>
<dbReference type="HOGENOM" id="CLU_423578_0_0_1"/>
<feature type="compositionally biased region" description="Low complexity" evidence="3">
    <location>
        <begin position="498"/>
        <end position="508"/>
    </location>
</feature>
<evidence type="ECO:0000256" key="1">
    <source>
        <dbReference type="ARBA" id="ARBA00009251"/>
    </source>
</evidence>
<dbReference type="Proteomes" id="UP000007014">
    <property type="component" value="Chromosome 10"/>
</dbReference>
<organism evidence="4 5">
    <name type="scientific">Cyanidioschyzon merolae (strain NIES-3377 / 10D)</name>
    <name type="common">Unicellular red alga</name>
    <dbReference type="NCBI Taxonomy" id="280699"/>
    <lineage>
        <taxon>Eukaryota</taxon>
        <taxon>Rhodophyta</taxon>
        <taxon>Bangiophyceae</taxon>
        <taxon>Cyanidiales</taxon>
        <taxon>Cyanidiaceae</taxon>
        <taxon>Cyanidioschyzon</taxon>
    </lineage>
</organism>
<name>M1VHI5_CYAM1</name>
<proteinExistence type="inferred from homology"/>
<keyword evidence="2" id="KW-0238">DNA-binding</keyword>
<dbReference type="InterPro" id="IPR006628">
    <property type="entry name" value="PUR-bd_fam"/>
</dbReference>
<sequence>MSGTGNYYNVGARAVKPQRASRGSGAMRAFNEMGDQAPRQVPGAVYVEEDFPALTRSNGSSVRGKSNINANAGGKPDATMTPEQSDSTGGATSASPEKERRRADAPSTDATSVSTGNSQEASTSGHARLRSTFSQSAPHMNAFYAPGSYMTMMSDMTAGMGSHHESAALPYGVRMGEQFSQTMNAMPLLNGMGPGAHRTRQMRNGPRSGMNAVAHHVGEELATCTLQIELKRFYFDLRANERGAFLKIAEAEAKGSRSKIIIPAYGLGQFKTILDNMVAESRKEYQSEQRAEAPSTPATAAPESSEPPALPSSDAPSEADGDGQRGSEGSSDEVDGQTSTPQKEREAVLAALGAEAVASGTPQSAVIEGQLVEIPATGLPTTLASATMRVETKKYYFDLLSNAKGKYLKISQSAGSNKRSSIVVPATGLAAFRDSVHEMCRYAEMTLHLAANPNIMAFAPGAAPAIAYPMFPPGAGPPGMPSALYTSMGPPPPPPAAPGTAGAAPSVPAAPVATSVPAASLAEAAACRRQHRRRNWPPVPPPPTPAPPTAAPTSGLAPVDMNLALGNTSASLVHGPVQIPVDETSSVKVELVANQVGDTQQSTGTRAPTHLEITDPKNQRIRVPLGSLAALHSVLGEWLQVAAAHPL</sequence>
<dbReference type="PANTHER" id="PTHR12611">
    <property type="entry name" value="PUR-TRANSCRIPTIONAL ACTIVATOR"/>
    <property type="match status" value="1"/>
</dbReference>
<accession>M1VHI5</accession>
<dbReference type="GO" id="GO:0005634">
    <property type="term" value="C:nucleus"/>
    <property type="evidence" value="ECO:0007669"/>
    <property type="project" value="TreeGrafter"/>
</dbReference>
<evidence type="ECO:0000313" key="4">
    <source>
        <dbReference type="EMBL" id="BAM80348.1"/>
    </source>
</evidence>
<reference evidence="4 5" key="2">
    <citation type="journal article" date="2007" name="BMC Biol.">
        <title>A 100%-complete sequence reveals unusually simple genomic features in the hot-spring red alga Cyanidioschyzon merolae.</title>
        <authorList>
            <person name="Nozaki H."/>
            <person name="Takano H."/>
            <person name="Misumi O."/>
            <person name="Terasawa K."/>
            <person name="Matsuzaki M."/>
            <person name="Maruyama S."/>
            <person name="Nishida K."/>
            <person name="Yagisawa F."/>
            <person name="Yoshida Y."/>
            <person name="Fujiwara T."/>
            <person name="Takio S."/>
            <person name="Tamura K."/>
            <person name="Chung S.J."/>
            <person name="Nakamura S."/>
            <person name="Kuroiwa H."/>
            <person name="Tanaka K."/>
            <person name="Sato N."/>
            <person name="Kuroiwa T."/>
        </authorList>
    </citation>
    <scope>NUCLEOTIDE SEQUENCE [LARGE SCALE GENOMIC DNA]</scope>
    <source>
        <strain evidence="4 5">10D</strain>
    </source>
</reference>
<dbReference type="AlphaFoldDB" id="M1VHI5"/>
<dbReference type="GO" id="GO:0000977">
    <property type="term" value="F:RNA polymerase II transcription regulatory region sequence-specific DNA binding"/>
    <property type="evidence" value="ECO:0007669"/>
    <property type="project" value="InterPro"/>
</dbReference>
<dbReference type="Gene3D" id="3.10.450.700">
    <property type="match status" value="2"/>
</dbReference>
<feature type="region of interest" description="Disordered" evidence="3">
    <location>
        <begin position="1"/>
        <end position="128"/>
    </location>
</feature>
<feature type="region of interest" description="Disordered" evidence="3">
    <location>
        <begin position="523"/>
        <end position="552"/>
    </location>
</feature>
<dbReference type="eggNOG" id="KOG3074">
    <property type="taxonomic scope" value="Eukaryota"/>
</dbReference>
<evidence type="ECO:0000256" key="3">
    <source>
        <dbReference type="SAM" id="MobiDB-lite"/>
    </source>
</evidence>
<feature type="region of interest" description="Disordered" evidence="3">
    <location>
        <begin position="281"/>
        <end position="345"/>
    </location>
</feature>
<evidence type="ECO:0000313" key="5">
    <source>
        <dbReference type="Proteomes" id="UP000007014"/>
    </source>
</evidence>
<feature type="compositionally biased region" description="Polar residues" evidence="3">
    <location>
        <begin position="81"/>
        <end position="95"/>
    </location>
</feature>
<feature type="compositionally biased region" description="Polar residues" evidence="3">
    <location>
        <begin position="55"/>
        <end position="70"/>
    </location>
</feature>
<comment type="similarity">
    <text evidence="1">Belongs to the PUR DNA-binding protein family.</text>
</comment>
<feature type="region of interest" description="Disordered" evidence="3">
    <location>
        <begin position="482"/>
        <end position="508"/>
    </location>
</feature>
<dbReference type="Pfam" id="PF04845">
    <property type="entry name" value="PurA"/>
    <property type="match status" value="1"/>
</dbReference>
<feature type="compositionally biased region" description="Low complexity" evidence="3">
    <location>
        <begin position="292"/>
        <end position="318"/>
    </location>
</feature>
<feature type="compositionally biased region" description="Basic and acidic residues" evidence="3">
    <location>
        <begin position="281"/>
        <end position="291"/>
    </location>
</feature>
<feature type="compositionally biased region" description="Pro residues" evidence="3">
    <location>
        <begin position="537"/>
        <end position="550"/>
    </location>
</feature>
<evidence type="ECO:0000256" key="2">
    <source>
        <dbReference type="ARBA" id="ARBA00023125"/>
    </source>
</evidence>
<feature type="compositionally biased region" description="Polar residues" evidence="3">
    <location>
        <begin position="108"/>
        <end position="128"/>
    </location>
</feature>
<gene>
    <name evidence="4" type="ORF">CYME_CMJ237C</name>
</gene>
<reference evidence="4 5" key="1">
    <citation type="journal article" date="2004" name="Nature">
        <title>Genome sequence of the ultrasmall unicellular red alga Cyanidioschyzon merolae 10D.</title>
        <authorList>
            <person name="Matsuzaki M."/>
            <person name="Misumi O."/>
            <person name="Shin-i T."/>
            <person name="Maruyama S."/>
            <person name="Takahara M."/>
            <person name="Miyagishima S."/>
            <person name="Mori T."/>
            <person name="Nishida K."/>
            <person name="Yagisawa F."/>
            <person name="Nishida K."/>
            <person name="Yoshida Y."/>
            <person name="Nishimura Y."/>
            <person name="Nakao S."/>
            <person name="Kobayashi T."/>
            <person name="Momoyama Y."/>
            <person name="Higashiyama T."/>
            <person name="Minoda A."/>
            <person name="Sano M."/>
            <person name="Nomoto H."/>
            <person name="Oishi K."/>
            <person name="Hayashi H."/>
            <person name="Ohta F."/>
            <person name="Nishizaka S."/>
            <person name="Haga S."/>
            <person name="Miura S."/>
            <person name="Morishita T."/>
            <person name="Kabeya Y."/>
            <person name="Terasawa K."/>
            <person name="Suzuki Y."/>
            <person name="Ishii Y."/>
            <person name="Asakawa S."/>
            <person name="Takano H."/>
            <person name="Ohta N."/>
            <person name="Kuroiwa H."/>
            <person name="Tanaka K."/>
            <person name="Shimizu N."/>
            <person name="Sugano S."/>
            <person name="Sato N."/>
            <person name="Nozaki H."/>
            <person name="Ogasawara N."/>
            <person name="Kohara Y."/>
            <person name="Kuroiwa T."/>
        </authorList>
    </citation>
    <scope>NUCLEOTIDE SEQUENCE [LARGE SCALE GENOMIC DNA]</scope>
    <source>
        <strain evidence="4 5">10D</strain>
    </source>
</reference>
<dbReference type="Gramene" id="CMJ237CT">
    <property type="protein sequence ID" value="CMJ237CT"/>
    <property type="gene ID" value="CMJ237C"/>
</dbReference>
<dbReference type="GO" id="GO:0032422">
    <property type="term" value="F:purine-rich negative regulatory element binding"/>
    <property type="evidence" value="ECO:0007669"/>
    <property type="project" value="InterPro"/>
</dbReference>
<dbReference type="RefSeq" id="XP_005534955.1">
    <property type="nucleotide sequence ID" value="XM_005534898.1"/>
</dbReference>
<keyword evidence="5" id="KW-1185">Reference proteome</keyword>
<dbReference type="OrthoDB" id="523901at2759"/>